<dbReference type="AlphaFoldDB" id="A0ABD1AT51"/>
<gene>
    <name evidence="19" type="ORF">V5N11_020496</name>
</gene>
<keyword evidence="12 16" id="KW-1133">Transmembrane helix</keyword>
<dbReference type="FunFam" id="3.80.10.10:FF:001357">
    <property type="entry name" value="Leucine-rich repeat protein kinase family protein"/>
    <property type="match status" value="1"/>
</dbReference>
<evidence type="ECO:0000256" key="7">
    <source>
        <dbReference type="ARBA" id="ARBA00022729"/>
    </source>
</evidence>
<evidence type="ECO:0000256" key="13">
    <source>
        <dbReference type="ARBA" id="ARBA00023136"/>
    </source>
</evidence>
<dbReference type="InterPro" id="IPR025875">
    <property type="entry name" value="Leu-rich_rpt_4"/>
</dbReference>
<keyword evidence="11 15" id="KW-0067">ATP-binding</keyword>
<feature type="signal peptide" evidence="17">
    <location>
        <begin position="1"/>
        <end position="23"/>
    </location>
</feature>
<keyword evidence="8" id="KW-0677">Repeat</keyword>
<evidence type="ECO:0000256" key="8">
    <source>
        <dbReference type="ARBA" id="ARBA00022737"/>
    </source>
</evidence>
<dbReference type="GO" id="GO:0016020">
    <property type="term" value="C:membrane"/>
    <property type="evidence" value="ECO:0007669"/>
    <property type="project" value="UniProtKB-SubCell"/>
</dbReference>
<dbReference type="InterPro" id="IPR011009">
    <property type="entry name" value="Kinase-like_dom_sf"/>
</dbReference>
<keyword evidence="13 16" id="KW-0472">Membrane</keyword>
<dbReference type="SUPFAM" id="SSF56112">
    <property type="entry name" value="Protein kinase-like (PK-like)"/>
    <property type="match status" value="1"/>
</dbReference>
<dbReference type="PROSITE" id="PS50011">
    <property type="entry name" value="PROTEIN_KINASE_DOM"/>
    <property type="match status" value="1"/>
</dbReference>
<keyword evidence="7 17" id="KW-0732">Signal</keyword>
<dbReference type="Gene3D" id="3.80.10.10">
    <property type="entry name" value="Ribonuclease Inhibitor"/>
    <property type="match status" value="1"/>
</dbReference>
<keyword evidence="3" id="KW-0597">Phosphoprotein</keyword>
<dbReference type="FunFam" id="1.10.510.10:FF:000146">
    <property type="entry name" value="LRR receptor-like serine/threonine-protein kinase IOS1"/>
    <property type="match status" value="1"/>
</dbReference>
<reference evidence="19 20" key="1">
    <citation type="submission" date="2024-04" db="EMBL/GenBank/DDBJ databases">
        <title>Genome assembly C_amara_ONT_v2.</title>
        <authorList>
            <person name="Yant L."/>
            <person name="Moore C."/>
            <person name="Slenker M."/>
        </authorList>
    </citation>
    <scope>NUCLEOTIDE SEQUENCE [LARGE SCALE GENOMIC DNA]</scope>
    <source>
        <tissue evidence="19">Leaf</tissue>
    </source>
</reference>
<keyword evidence="9 15" id="KW-0547">Nucleotide-binding</keyword>
<evidence type="ECO:0000256" key="9">
    <source>
        <dbReference type="ARBA" id="ARBA00022741"/>
    </source>
</evidence>
<comment type="subcellular location">
    <subcellularLocation>
        <location evidence="1">Membrane</location>
        <topology evidence="1">Single-pass membrane protein</topology>
    </subcellularLocation>
</comment>
<dbReference type="PANTHER" id="PTHR45631:SF68">
    <property type="entry name" value="REPEAT FAMILY PROTEIN, PUTATIVE, EXPRESSED-RELATED"/>
    <property type="match status" value="1"/>
</dbReference>
<evidence type="ECO:0000256" key="17">
    <source>
        <dbReference type="SAM" id="SignalP"/>
    </source>
</evidence>
<evidence type="ECO:0000313" key="20">
    <source>
        <dbReference type="Proteomes" id="UP001558713"/>
    </source>
</evidence>
<feature type="domain" description="Protein kinase" evidence="18">
    <location>
        <begin position="603"/>
        <end position="857"/>
    </location>
</feature>
<dbReference type="SMART" id="SM00220">
    <property type="entry name" value="S_TKc"/>
    <property type="match status" value="1"/>
</dbReference>
<evidence type="ECO:0000256" key="5">
    <source>
        <dbReference type="ARBA" id="ARBA00022679"/>
    </source>
</evidence>
<dbReference type="InterPro" id="IPR024788">
    <property type="entry name" value="Malectin-like_Carb-bd_dom"/>
</dbReference>
<evidence type="ECO:0000256" key="3">
    <source>
        <dbReference type="ARBA" id="ARBA00022553"/>
    </source>
</evidence>
<evidence type="ECO:0000256" key="4">
    <source>
        <dbReference type="ARBA" id="ARBA00022614"/>
    </source>
</evidence>
<dbReference type="InterPro" id="IPR017441">
    <property type="entry name" value="Protein_kinase_ATP_BS"/>
</dbReference>
<dbReference type="InterPro" id="IPR032675">
    <property type="entry name" value="LRR_dom_sf"/>
</dbReference>
<evidence type="ECO:0000256" key="10">
    <source>
        <dbReference type="ARBA" id="ARBA00022777"/>
    </source>
</evidence>
<dbReference type="Gene3D" id="3.30.200.20">
    <property type="entry name" value="Phosphorylase Kinase, domain 1"/>
    <property type="match status" value="1"/>
</dbReference>
<dbReference type="PROSITE" id="PS00107">
    <property type="entry name" value="PROTEIN_KINASE_ATP"/>
    <property type="match status" value="1"/>
</dbReference>
<dbReference type="Pfam" id="PF12799">
    <property type="entry name" value="LRR_4"/>
    <property type="match status" value="1"/>
</dbReference>
<evidence type="ECO:0000259" key="18">
    <source>
        <dbReference type="PROSITE" id="PS50011"/>
    </source>
</evidence>
<organism evidence="19 20">
    <name type="scientific">Cardamine amara subsp. amara</name>
    <dbReference type="NCBI Taxonomy" id="228776"/>
    <lineage>
        <taxon>Eukaryota</taxon>
        <taxon>Viridiplantae</taxon>
        <taxon>Streptophyta</taxon>
        <taxon>Embryophyta</taxon>
        <taxon>Tracheophyta</taxon>
        <taxon>Spermatophyta</taxon>
        <taxon>Magnoliopsida</taxon>
        <taxon>eudicotyledons</taxon>
        <taxon>Gunneridae</taxon>
        <taxon>Pentapetalae</taxon>
        <taxon>rosids</taxon>
        <taxon>malvids</taxon>
        <taxon>Brassicales</taxon>
        <taxon>Brassicaceae</taxon>
        <taxon>Cardamineae</taxon>
        <taxon>Cardamine</taxon>
    </lineage>
</organism>
<dbReference type="GO" id="GO:0004674">
    <property type="term" value="F:protein serine/threonine kinase activity"/>
    <property type="evidence" value="ECO:0007669"/>
    <property type="project" value="UniProtKB-KW"/>
</dbReference>
<dbReference type="InterPro" id="IPR008271">
    <property type="entry name" value="Ser/Thr_kinase_AS"/>
</dbReference>
<proteinExistence type="predicted"/>
<feature type="chain" id="PRO_5044871995" evidence="17">
    <location>
        <begin position="24"/>
        <end position="933"/>
    </location>
</feature>
<dbReference type="GO" id="GO:0005524">
    <property type="term" value="F:ATP binding"/>
    <property type="evidence" value="ECO:0007669"/>
    <property type="project" value="UniProtKB-UniRule"/>
</dbReference>
<keyword evidence="6 16" id="KW-0812">Transmembrane</keyword>
<evidence type="ECO:0000256" key="15">
    <source>
        <dbReference type="PROSITE-ProRule" id="PRU10141"/>
    </source>
</evidence>
<dbReference type="Pfam" id="PF07714">
    <property type="entry name" value="PK_Tyr_Ser-Thr"/>
    <property type="match status" value="1"/>
</dbReference>
<dbReference type="CDD" id="cd14066">
    <property type="entry name" value="STKc_IRAK"/>
    <property type="match status" value="1"/>
</dbReference>
<keyword evidence="14" id="KW-0675">Receptor</keyword>
<evidence type="ECO:0000256" key="14">
    <source>
        <dbReference type="ARBA" id="ARBA00023170"/>
    </source>
</evidence>
<dbReference type="PANTHER" id="PTHR45631">
    <property type="entry name" value="OS07G0107800 PROTEIN-RELATED"/>
    <property type="match status" value="1"/>
</dbReference>
<evidence type="ECO:0000313" key="19">
    <source>
        <dbReference type="EMBL" id="KAL1209930.1"/>
    </source>
</evidence>
<keyword evidence="20" id="KW-1185">Reference proteome</keyword>
<dbReference type="FunFam" id="3.30.200.20:FF:000394">
    <property type="entry name" value="Leucine-rich repeat receptor-like protein kinase"/>
    <property type="match status" value="1"/>
</dbReference>
<evidence type="ECO:0000256" key="16">
    <source>
        <dbReference type="SAM" id="Phobius"/>
    </source>
</evidence>
<dbReference type="EMBL" id="JBANAX010000402">
    <property type="protein sequence ID" value="KAL1209930.1"/>
    <property type="molecule type" value="Genomic_DNA"/>
</dbReference>
<evidence type="ECO:0000256" key="2">
    <source>
        <dbReference type="ARBA" id="ARBA00022527"/>
    </source>
</evidence>
<evidence type="ECO:0000256" key="1">
    <source>
        <dbReference type="ARBA" id="ARBA00004167"/>
    </source>
</evidence>
<evidence type="ECO:0000256" key="12">
    <source>
        <dbReference type="ARBA" id="ARBA00022989"/>
    </source>
</evidence>
<accession>A0ABD1AT51</accession>
<feature type="transmembrane region" description="Helical" evidence="16">
    <location>
        <begin position="528"/>
        <end position="553"/>
    </location>
</feature>
<dbReference type="PROSITE" id="PS00108">
    <property type="entry name" value="PROTEIN_KINASE_ST"/>
    <property type="match status" value="1"/>
</dbReference>
<keyword evidence="10" id="KW-0418">Kinase</keyword>
<dbReference type="Gene3D" id="1.10.510.10">
    <property type="entry name" value="Transferase(Phosphotransferase) domain 1"/>
    <property type="match status" value="1"/>
</dbReference>
<name>A0ABD1AT51_CARAN</name>
<dbReference type="Proteomes" id="UP001558713">
    <property type="component" value="Unassembled WGS sequence"/>
</dbReference>
<dbReference type="InterPro" id="IPR000719">
    <property type="entry name" value="Prot_kinase_dom"/>
</dbReference>
<dbReference type="InterPro" id="IPR001245">
    <property type="entry name" value="Ser-Thr/Tyr_kinase_cat_dom"/>
</dbReference>
<keyword evidence="5" id="KW-0808">Transferase</keyword>
<sequence length="933" mass="103686">MVKISLLLLCLLVSTCLFTSSSAQAPGFVSLDCGGEEPFTDELGLKWSPDNHLLYGETAKISTPNVTKAQYTTLRHFPADARKYCYNLNVTSRNRYLLRATFLYGNFDTNNVYPKFDISLGPTHWKTIVISEASTIEREELVFLASGPIVSVCLSNATTGQPFISTLELRQLNGSMYYTEYEDQYYLSVSARINFGAESEDPVRYPDDPYDRIWESDQLKKPNYLVDVAAGTMAVSTKLPIEGGGNDRPPQKVMQTAVVGTNGSLTYRMNLDGFPGFGWAFTYFAEIEDLAEDDSRKFRLVLPDQPEYSKAIVNIKENAQRPYRVYEPGFPNITLPFVLNFRFAKTADSSRGPIINAMEISKYVQKSDGSVDATVMANVASLYSSTDWAQEGGDPCSPAPWSWVECNSDPQPRVVTIKLSNMNLTGNIPSDLVKLTGLVDLRLDGNSFTGPIPDFSRCPNLEIIHLENNQLTGKIPSSLKKLPNLKELYLQNNLLSGKIPSYLSKNNVITNFSGNINLEKRGDKGKKLGVIIGASVGAAVLLIVTIISCIFMCKGKKNNKMRKTSAELTNRPLPVQRVSSALSEAHGEAAHCFTLYEIEEATTKFEKRIGSGGFGIVYYGKTREGKEIAVKVLANNSYQGKREFANEVTLLSKIHHRNLVQFLGYCQEEGKNMLVYEFMHNGTLKEHLYGVVPRDRRISWIKRLEIAEDAARGIEYLHTGCVQAIIHRDLKTSNILLDKHMRAKVSDFGLSKFVVDGTSHVSSIVRGTVGYLDPEYYISQQLTEKSDVYSFGVILLELMSGQEAISNESFGVNCRNIVQWAKMHIDNGDIRGIIDPALAEDDYSLQSMWKIAEKALLCVKPHGNMRPSMSEVQKDIQDAIRIEKEALAARGGISDEFCPSSAHSSSLNIGMLDLAGSQNYVSIDESVLQPTAR</sequence>
<evidence type="ECO:0000256" key="11">
    <source>
        <dbReference type="ARBA" id="ARBA00022840"/>
    </source>
</evidence>
<evidence type="ECO:0000256" key="6">
    <source>
        <dbReference type="ARBA" id="ARBA00022692"/>
    </source>
</evidence>
<dbReference type="SUPFAM" id="SSF52058">
    <property type="entry name" value="L domain-like"/>
    <property type="match status" value="1"/>
</dbReference>
<keyword evidence="2" id="KW-0723">Serine/threonine-protein kinase</keyword>
<protein>
    <submittedName>
        <fullName evidence="19">LRR receptor-like serine/threonine-protein kinase</fullName>
    </submittedName>
</protein>
<comment type="caution">
    <text evidence="19">The sequence shown here is derived from an EMBL/GenBank/DDBJ whole genome shotgun (WGS) entry which is preliminary data.</text>
</comment>
<dbReference type="Pfam" id="PF12819">
    <property type="entry name" value="Malectin_like"/>
    <property type="match status" value="1"/>
</dbReference>
<feature type="binding site" evidence="15">
    <location>
        <position position="631"/>
    </location>
    <ligand>
        <name>ATP</name>
        <dbReference type="ChEBI" id="CHEBI:30616"/>
    </ligand>
</feature>
<keyword evidence="4" id="KW-0433">Leucine-rich repeat</keyword>